<feature type="transmembrane region" description="Helical" evidence="6">
    <location>
        <begin position="300"/>
        <end position="319"/>
    </location>
</feature>
<dbReference type="AlphaFoldDB" id="A0A1F5F749"/>
<evidence type="ECO:0000256" key="2">
    <source>
        <dbReference type="ARBA" id="ARBA00022475"/>
    </source>
</evidence>
<dbReference type="PANTHER" id="PTHR30619">
    <property type="entry name" value="DNA INTERNALIZATION/COMPETENCE PROTEIN COMEC/REC2"/>
    <property type="match status" value="1"/>
</dbReference>
<dbReference type="Proteomes" id="UP000176191">
    <property type="component" value="Unassembled WGS sequence"/>
</dbReference>
<dbReference type="InterPro" id="IPR004477">
    <property type="entry name" value="ComEC_N"/>
</dbReference>
<dbReference type="GO" id="GO:0005886">
    <property type="term" value="C:plasma membrane"/>
    <property type="evidence" value="ECO:0007669"/>
    <property type="project" value="UniProtKB-SubCell"/>
</dbReference>
<keyword evidence="5 6" id="KW-0472">Membrane</keyword>
<feature type="domain" description="ComEC/Rec2-related protein" evidence="7">
    <location>
        <begin position="153"/>
        <end position="379"/>
    </location>
</feature>
<evidence type="ECO:0000256" key="4">
    <source>
        <dbReference type="ARBA" id="ARBA00022989"/>
    </source>
</evidence>
<accession>A0A1F5F749</accession>
<dbReference type="EMBL" id="MFAK01000004">
    <property type="protein sequence ID" value="OGD75449.1"/>
    <property type="molecule type" value="Genomic_DNA"/>
</dbReference>
<keyword evidence="4 6" id="KW-1133">Transmembrane helix</keyword>
<dbReference type="InterPro" id="IPR052159">
    <property type="entry name" value="Competence_DNA_uptake"/>
</dbReference>
<evidence type="ECO:0000256" key="1">
    <source>
        <dbReference type="ARBA" id="ARBA00004651"/>
    </source>
</evidence>
<evidence type="ECO:0000256" key="5">
    <source>
        <dbReference type="ARBA" id="ARBA00023136"/>
    </source>
</evidence>
<feature type="transmembrane region" description="Helical" evidence="6">
    <location>
        <begin position="7"/>
        <end position="25"/>
    </location>
</feature>
<dbReference type="PANTHER" id="PTHR30619:SF7">
    <property type="entry name" value="BETA-LACTAMASE DOMAIN PROTEIN"/>
    <property type="match status" value="1"/>
</dbReference>
<organism evidence="8 9">
    <name type="scientific">Candidatus Collierbacteria bacterium RIFOXYA2_FULL_46_10</name>
    <dbReference type="NCBI Taxonomy" id="1817726"/>
    <lineage>
        <taxon>Bacteria</taxon>
        <taxon>Candidatus Collieribacteriota</taxon>
    </lineage>
</organism>
<keyword evidence="2" id="KW-1003">Cell membrane</keyword>
<name>A0A1F5F749_9BACT</name>
<feature type="transmembrane region" description="Helical" evidence="6">
    <location>
        <begin position="331"/>
        <end position="354"/>
    </location>
</feature>
<proteinExistence type="predicted"/>
<feature type="transmembrane region" description="Helical" evidence="6">
    <location>
        <begin position="169"/>
        <end position="192"/>
    </location>
</feature>
<evidence type="ECO:0000313" key="8">
    <source>
        <dbReference type="EMBL" id="OGD75449.1"/>
    </source>
</evidence>
<comment type="caution">
    <text evidence="8">The sequence shown here is derived from an EMBL/GenBank/DDBJ whole genome shotgun (WGS) entry which is preliminary data.</text>
</comment>
<feature type="transmembrane region" description="Helical" evidence="6">
    <location>
        <begin position="254"/>
        <end position="280"/>
    </location>
</feature>
<comment type="subcellular location">
    <subcellularLocation>
        <location evidence="1">Cell membrane</location>
        <topology evidence="1">Multi-pass membrane protein</topology>
    </subcellularLocation>
</comment>
<dbReference type="NCBIfam" id="TIGR00360">
    <property type="entry name" value="ComEC_N-term"/>
    <property type="match status" value="1"/>
</dbReference>
<feature type="transmembrane region" description="Helical" evidence="6">
    <location>
        <begin position="360"/>
        <end position="380"/>
    </location>
</feature>
<sequence>MKSKFSSANLGMFVILLIILWLRWVSLPKILPTSWTPESVVSFTAPILDKPEQTESNVIIRQGRWYIKLKSDAGINQGDKVRFVGSVIPLLLGGKERQIKMMDPNFEIIERENQRRLSLIEVIQIGLGKWRKKWVTILEKTLPEPMSSLGAGILLGVRGEMPREFYDQLVATGTLHVIAASGFNVMIVAGVLMSLFKRWFSRGVATIVGITGIGVYVGLAGGSASVVRAGIMGSLTLMAYFWGRPTEAKRLLWVAAYGMLLINPLLIADVGWQLSVSATAGLLYLEPKLHKVKVGLGAEYIYPTVAASVATAPIIWWHFGRVAWISPIVNLLILPIVPLIMLLAAVVVGAGSLSMRVGQVIGWILYVPLWWMVRVIEWWGNL</sequence>
<evidence type="ECO:0000256" key="3">
    <source>
        <dbReference type="ARBA" id="ARBA00022692"/>
    </source>
</evidence>
<keyword evidence="3 6" id="KW-0812">Transmembrane</keyword>
<dbReference type="Pfam" id="PF03772">
    <property type="entry name" value="Competence"/>
    <property type="match status" value="1"/>
</dbReference>
<evidence type="ECO:0000259" key="7">
    <source>
        <dbReference type="Pfam" id="PF03772"/>
    </source>
</evidence>
<evidence type="ECO:0000256" key="6">
    <source>
        <dbReference type="SAM" id="Phobius"/>
    </source>
</evidence>
<evidence type="ECO:0000313" key="9">
    <source>
        <dbReference type="Proteomes" id="UP000176191"/>
    </source>
</evidence>
<gene>
    <name evidence="8" type="ORF">A2228_01705</name>
</gene>
<feature type="transmembrane region" description="Helical" evidence="6">
    <location>
        <begin position="199"/>
        <end position="219"/>
    </location>
</feature>
<protein>
    <recommendedName>
        <fullName evidence="7">ComEC/Rec2-related protein domain-containing protein</fullName>
    </recommendedName>
</protein>
<feature type="transmembrane region" description="Helical" evidence="6">
    <location>
        <begin position="225"/>
        <end position="242"/>
    </location>
</feature>
<reference evidence="8 9" key="1">
    <citation type="journal article" date="2016" name="Nat. Commun.">
        <title>Thousands of microbial genomes shed light on interconnected biogeochemical processes in an aquifer system.</title>
        <authorList>
            <person name="Anantharaman K."/>
            <person name="Brown C.T."/>
            <person name="Hug L.A."/>
            <person name="Sharon I."/>
            <person name="Castelle C.J."/>
            <person name="Probst A.J."/>
            <person name="Thomas B.C."/>
            <person name="Singh A."/>
            <person name="Wilkins M.J."/>
            <person name="Karaoz U."/>
            <person name="Brodie E.L."/>
            <person name="Williams K.H."/>
            <person name="Hubbard S.S."/>
            <person name="Banfield J.F."/>
        </authorList>
    </citation>
    <scope>NUCLEOTIDE SEQUENCE [LARGE SCALE GENOMIC DNA]</scope>
</reference>